<evidence type="ECO:0000313" key="1">
    <source>
        <dbReference type="EMBL" id="AMO93635.1"/>
    </source>
</evidence>
<sequence length="43" mass="5192">MLQGRLLSAIAAFQVERLHQKYLSFLEIYLGYRLFRKKLVSKY</sequence>
<name>A0A127P7L0_9BURK</name>
<dbReference type="EMBL" id="CP013232">
    <property type="protein sequence ID" value="AMO93635.1"/>
    <property type="molecule type" value="Genomic_DNA"/>
</dbReference>
<evidence type="ECO:0000313" key="2">
    <source>
        <dbReference type="Proteomes" id="UP000072421"/>
    </source>
</evidence>
<proteinExistence type="predicted"/>
<dbReference type="AlphaFoldDB" id="A0A127P7L0"/>
<dbReference type="Proteomes" id="UP000072421">
    <property type="component" value="Chromosome"/>
</dbReference>
<organism evidence="1">
    <name type="scientific">Collimonas fungivorans</name>
    <dbReference type="NCBI Taxonomy" id="158899"/>
    <lineage>
        <taxon>Bacteria</taxon>
        <taxon>Pseudomonadati</taxon>
        <taxon>Pseudomonadota</taxon>
        <taxon>Betaproteobacteria</taxon>
        <taxon>Burkholderiales</taxon>
        <taxon>Oxalobacteraceae</taxon>
        <taxon>Collimonas</taxon>
    </lineage>
</organism>
<accession>A0A127P7L0</accession>
<reference evidence="1 2" key="1">
    <citation type="submission" date="2015-11" db="EMBL/GenBank/DDBJ databases">
        <title>Exploring the genomic traits of fungus-feeding bacterial genus Collimonas.</title>
        <authorList>
            <person name="Song C."/>
            <person name="Schmidt R."/>
            <person name="de Jager V."/>
            <person name="Krzyzanowska D."/>
            <person name="Jongedijk E."/>
            <person name="Cankar K."/>
            <person name="Beekwilder J."/>
            <person name="van Veen A."/>
            <person name="de Boer W."/>
            <person name="van Veen J.A."/>
            <person name="Garbeva P."/>
        </authorList>
    </citation>
    <scope>NUCLEOTIDE SEQUENCE [LARGE SCALE GENOMIC DNA]</scope>
    <source>
        <strain evidence="1 2">Ter6</strain>
    </source>
</reference>
<protein>
    <submittedName>
        <fullName evidence="1">Uncharacterized protein</fullName>
    </submittedName>
</protein>
<dbReference type="PATRIC" id="fig|158899.10.peg.931"/>
<gene>
    <name evidence="1" type="ORF">CFter6_0912</name>
</gene>